<feature type="transmembrane region" description="Helical" evidence="1">
    <location>
        <begin position="127"/>
        <end position="147"/>
    </location>
</feature>
<keyword evidence="3" id="KW-0012">Acyltransferase</keyword>
<feature type="transmembrane region" description="Helical" evidence="1">
    <location>
        <begin position="199"/>
        <end position="219"/>
    </location>
</feature>
<feature type="transmembrane region" description="Helical" evidence="1">
    <location>
        <begin position="255"/>
        <end position="272"/>
    </location>
</feature>
<organism evidence="3 4">
    <name type="scientific">Micromonospora antibiotica</name>
    <dbReference type="NCBI Taxonomy" id="2807623"/>
    <lineage>
        <taxon>Bacteria</taxon>
        <taxon>Bacillati</taxon>
        <taxon>Actinomycetota</taxon>
        <taxon>Actinomycetes</taxon>
        <taxon>Micromonosporales</taxon>
        <taxon>Micromonosporaceae</taxon>
        <taxon>Micromonospora</taxon>
    </lineage>
</organism>
<proteinExistence type="predicted"/>
<protein>
    <submittedName>
        <fullName evidence="3">Acyltransferase</fullName>
    </submittedName>
</protein>
<dbReference type="RefSeq" id="WP_208565412.1">
    <property type="nucleotide sequence ID" value="NZ_JAGFWR010000001.1"/>
</dbReference>
<accession>A0ABS3V2A5</accession>
<comment type="caution">
    <text evidence="3">The sequence shown here is derived from an EMBL/GenBank/DDBJ whole genome shotgun (WGS) entry which is preliminary data.</text>
</comment>
<sequence length="373" mass="40277">MTGARFVAASMVFLFHVATLRLFADGTGVSGALTSATKSAATVGVSFFFLLSGFVLTWSARPDDTYRGFLRRRLVKIYPNHAVTFGLAMLVFAAASTPWSTALLNLLLLQAWVPKPDVFLSVNGPSWSLSCELFFYAMFPLLLPRLARIRAGQLWACAAGVAGTVIALPVLGSLLPASPRFPEGFAGTVLADQSVDQMWFLYAFPPVRLLDFVLGMLMARIVLTGRWVGPGRGVAFALTVVGYLVGLIVPMTYTVNAVLIVPLALLVPALAVGDDRAGRSWLSSPVMRRLGEASFAFYLVHEIVLIVLRAGIGFDRELGRGAGLLFVALAFLLSLGLAVLLHRLVESPAMRRWGRPPQGKRIETDAAVRVEPS</sequence>
<feature type="domain" description="Acyltransferase 3" evidence="2">
    <location>
        <begin position="3"/>
        <end position="342"/>
    </location>
</feature>
<keyword evidence="1" id="KW-1133">Transmembrane helix</keyword>
<feature type="transmembrane region" description="Helical" evidence="1">
    <location>
        <begin position="324"/>
        <end position="345"/>
    </location>
</feature>
<dbReference type="Pfam" id="PF01757">
    <property type="entry name" value="Acyl_transf_3"/>
    <property type="match status" value="1"/>
</dbReference>
<dbReference type="InterPro" id="IPR002656">
    <property type="entry name" value="Acyl_transf_3_dom"/>
</dbReference>
<keyword evidence="3" id="KW-0808">Transferase</keyword>
<name>A0ABS3V2A5_9ACTN</name>
<keyword evidence="1" id="KW-0812">Transmembrane</keyword>
<feature type="transmembrane region" description="Helical" evidence="1">
    <location>
        <begin position="293"/>
        <end position="312"/>
    </location>
</feature>
<dbReference type="PANTHER" id="PTHR23028:SF53">
    <property type="entry name" value="ACYL_TRANSF_3 DOMAIN-CONTAINING PROTEIN"/>
    <property type="match status" value="1"/>
</dbReference>
<feature type="transmembrane region" description="Helical" evidence="1">
    <location>
        <begin position="154"/>
        <end position="175"/>
    </location>
</feature>
<keyword evidence="1" id="KW-0472">Membrane</keyword>
<evidence type="ECO:0000313" key="4">
    <source>
        <dbReference type="Proteomes" id="UP000671399"/>
    </source>
</evidence>
<dbReference type="GO" id="GO:0016746">
    <property type="term" value="F:acyltransferase activity"/>
    <property type="evidence" value="ECO:0007669"/>
    <property type="project" value="UniProtKB-KW"/>
</dbReference>
<feature type="transmembrane region" description="Helical" evidence="1">
    <location>
        <begin position="40"/>
        <end position="60"/>
    </location>
</feature>
<feature type="transmembrane region" description="Helical" evidence="1">
    <location>
        <begin position="231"/>
        <end position="249"/>
    </location>
</feature>
<dbReference type="Proteomes" id="UP000671399">
    <property type="component" value="Unassembled WGS sequence"/>
</dbReference>
<evidence type="ECO:0000256" key="1">
    <source>
        <dbReference type="SAM" id="Phobius"/>
    </source>
</evidence>
<reference evidence="3 4" key="1">
    <citation type="submission" date="2021-03" db="EMBL/GenBank/DDBJ databases">
        <authorList>
            <person name="Lee D.-H."/>
        </authorList>
    </citation>
    <scope>NUCLEOTIDE SEQUENCE [LARGE SCALE GENOMIC DNA]</scope>
    <source>
        <strain evidence="3 4">MMS20-R2-23</strain>
    </source>
</reference>
<keyword evidence="4" id="KW-1185">Reference proteome</keyword>
<evidence type="ECO:0000259" key="2">
    <source>
        <dbReference type="Pfam" id="PF01757"/>
    </source>
</evidence>
<dbReference type="InterPro" id="IPR050879">
    <property type="entry name" value="Acyltransferase_3"/>
</dbReference>
<evidence type="ECO:0000313" key="3">
    <source>
        <dbReference type="EMBL" id="MBO4159740.1"/>
    </source>
</evidence>
<dbReference type="PANTHER" id="PTHR23028">
    <property type="entry name" value="ACETYLTRANSFERASE"/>
    <property type="match status" value="1"/>
</dbReference>
<dbReference type="EMBL" id="JAGFWR010000001">
    <property type="protein sequence ID" value="MBO4159740.1"/>
    <property type="molecule type" value="Genomic_DNA"/>
</dbReference>
<feature type="transmembrane region" description="Helical" evidence="1">
    <location>
        <begin position="81"/>
        <end position="107"/>
    </location>
</feature>
<gene>
    <name evidence="3" type="ORF">JQN83_02810</name>
</gene>